<dbReference type="PANTHER" id="PTHR48083:SF28">
    <property type="entry name" value="ACYL-COA DEHYDROGENASE FAMILY PROTEIN (AFU_ORTHOLOGUE AFUA_6G10880)-RELATED"/>
    <property type="match status" value="1"/>
</dbReference>
<dbReference type="Gene3D" id="1.10.540.10">
    <property type="entry name" value="Acyl-CoA dehydrogenase/oxidase, N-terminal domain"/>
    <property type="match status" value="1"/>
</dbReference>
<dbReference type="InterPro" id="IPR046373">
    <property type="entry name" value="Acyl-CoA_Oxase/DH_mid-dom_sf"/>
</dbReference>
<dbReference type="STRING" id="1522189.A0A316VXW1"/>
<evidence type="ECO:0000256" key="3">
    <source>
        <dbReference type="ARBA" id="ARBA00022630"/>
    </source>
</evidence>
<evidence type="ECO:0000313" key="11">
    <source>
        <dbReference type="Proteomes" id="UP000245783"/>
    </source>
</evidence>
<feature type="domain" description="Acyl-CoA oxidase/dehydrogenase middle" evidence="8">
    <location>
        <begin position="169"/>
        <end position="262"/>
    </location>
</feature>
<feature type="domain" description="Acyl-CoA dehydrogenase/oxidase N-terminal" evidence="9">
    <location>
        <begin position="32"/>
        <end position="164"/>
    </location>
</feature>
<dbReference type="PROSITE" id="PS00072">
    <property type="entry name" value="ACYL_COA_DH_1"/>
    <property type="match status" value="1"/>
</dbReference>
<dbReference type="Proteomes" id="UP000245783">
    <property type="component" value="Unassembled WGS sequence"/>
</dbReference>
<dbReference type="InterPro" id="IPR036250">
    <property type="entry name" value="AcylCo_DH-like_C"/>
</dbReference>
<evidence type="ECO:0000259" key="9">
    <source>
        <dbReference type="Pfam" id="PF02771"/>
    </source>
</evidence>
<dbReference type="EMBL" id="KZ819381">
    <property type="protein sequence ID" value="PWN42292.1"/>
    <property type="molecule type" value="Genomic_DNA"/>
</dbReference>
<dbReference type="GO" id="GO:0003995">
    <property type="term" value="F:acyl-CoA dehydrogenase activity"/>
    <property type="evidence" value="ECO:0007669"/>
    <property type="project" value="InterPro"/>
</dbReference>
<organism evidence="10 11">
    <name type="scientific">Ceraceosorus guamensis</name>
    <dbReference type="NCBI Taxonomy" id="1522189"/>
    <lineage>
        <taxon>Eukaryota</taxon>
        <taxon>Fungi</taxon>
        <taxon>Dikarya</taxon>
        <taxon>Basidiomycota</taxon>
        <taxon>Ustilaginomycotina</taxon>
        <taxon>Exobasidiomycetes</taxon>
        <taxon>Ceraceosorales</taxon>
        <taxon>Ceraceosoraceae</taxon>
        <taxon>Ceraceosorus</taxon>
    </lineage>
</organism>
<reference evidence="10 11" key="1">
    <citation type="journal article" date="2018" name="Mol. Biol. Evol.">
        <title>Broad Genomic Sampling Reveals a Smut Pathogenic Ancestry of the Fungal Clade Ustilaginomycotina.</title>
        <authorList>
            <person name="Kijpornyongpan T."/>
            <person name="Mondo S.J."/>
            <person name="Barry K."/>
            <person name="Sandor L."/>
            <person name="Lee J."/>
            <person name="Lipzen A."/>
            <person name="Pangilinan J."/>
            <person name="LaButti K."/>
            <person name="Hainaut M."/>
            <person name="Henrissat B."/>
            <person name="Grigoriev I.V."/>
            <person name="Spatafora J.W."/>
            <person name="Aime M.C."/>
        </authorList>
    </citation>
    <scope>NUCLEOTIDE SEQUENCE [LARGE SCALE GENOMIC DNA]</scope>
    <source>
        <strain evidence="10 11">MCA 4658</strain>
    </source>
</reference>
<dbReference type="Gene3D" id="2.40.110.10">
    <property type="entry name" value="Butyryl-CoA Dehydrogenase, subunit A, domain 2"/>
    <property type="match status" value="1"/>
</dbReference>
<sequence length="443" mass="48703">MASPHAKLLTRSKTPFAEAPWQQGLPSPYYKETHYRFREWLKKWVDDNLMELADEWEEIEDDAKLAKVFQLFAKEGFLLPFALGVRVPQKFVDMAGGQKLPGGVPPGEWDNFHDFILIDELARTASNGVVMGNYGGLAYGAGPIVHFASEGLQKRLLPDILTGKKRISLAITEPSAGSDVAGVSTVAKLSDDGKHYVVTGLKKWITNGIWSDFFTTAVRTSGKPGDQKGISFLVIPRSEGVRTTKMKMQSAGSGTTFVEFDEVKVPAENLIGKEGEAFKYIMWNFLHERETIIYVALRFCRVCIEDATNHANRRQVFGKKLIEQPVVRYNLANMARQTEALQAWTEAIVYQHSKMTTNQANILLGGNTALLKAHAAIVVSDIAREAGYLMGGTGLTKGGIAARIERIYREVNGLATPGGSVAVMLDAGVRQAIKTVGLDPSKL</sequence>
<dbReference type="InParanoid" id="A0A316VXW1"/>
<comment type="similarity">
    <text evidence="2 6">Belongs to the acyl-CoA dehydrogenase family.</text>
</comment>
<dbReference type="InterPro" id="IPR013786">
    <property type="entry name" value="AcylCoA_DH/ox_N"/>
</dbReference>
<comment type="cofactor">
    <cofactor evidence="1 6">
        <name>FAD</name>
        <dbReference type="ChEBI" id="CHEBI:57692"/>
    </cofactor>
</comment>
<dbReference type="OrthoDB" id="2588832at2759"/>
<dbReference type="SUPFAM" id="SSF47203">
    <property type="entry name" value="Acyl-CoA dehydrogenase C-terminal domain-like"/>
    <property type="match status" value="1"/>
</dbReference>
<keyword evidence="11" id="KW-1185">Reference proteome</keyword>
<dbReference type="InterPro" id="IPR006091">
    <property type="entry name" value="Acyl-CoA_Oxase/DH_mid-dom"/>
</dbReference>
<evidence type="ECO:0000256" key="4">
    <source>
        <dbReference type="ARBA" id="ARBA00022827"/>
    </source>
</evidence>
<protein>
    <submittedName>
        <fullName evidence="10">Putative acyl-CoA dehydrogenase</fullName>
    </submittedName>
</protein>
<dbReference type="GO" id="GO:0050660">
    <property type="term" value="F:flavin adenine dinucleotide binding"/>
    <property type="evidence" value="ECO:0007669"/>
    <property type="project" value="InterPro"/>
</dbReference>
<dbReference type="Pfam" id="PF02771">
    <property type="entry name" value="Acyl-CoA_dh_N"/>
    <property type="match status" value="1"/>
</dbReference>
<evidence type="ECO:0000256" key="6">
    <source>
        <dbReference type="RuleBase" id="RU362125"/>
    </source>
</evidence>
<dbReference type="AlphaFoldDB" id="A0A316VXW1"/>
<proteinExistence type="inferred from homology"/>
<keyword evidence="5 6" id="KW-0560">Oxidoreductase</keyword>
<dbReference type="InterPro" id="IPR050741">
    <property type="entry name" value="Acyl-CoA_dehydrogenase"/>
</dbReference>
<dbReference type="InterPro" id="IPR037069">
    <property type="entry name" value="AcylCoA_DH/ox_N_sf"/>
</dbReference>
<gene>
    <name evidence="10" type="ORF">IE81DRAFT_137269</name>
</gene>
<dbReference type="RefSeq" id="XP_025369452.1">
    <property type="nucleotide sequence ID" value="XM_025510317.1"/>
</dbReference>
<name>A0A316VXW1_9BASI</name>
<dbReference type="InterPro" id="IPR009100">
    <property type="entry name" value="AcylCoA_DH/oxidase_NM_dom_sf"/>
</dbReference>
<evidence type="ECO:0000256" key="5">
    <source>
        <dbReference type="ARBA" id="ARBA00023002"/>
    </source>
</evidence>
<feature type="domain" description="Acyl-CoA dehydrogenase/oxidase C-terminal" evidence="7">
    <location>
        <begin position="278"/>
        <end position="430"/>
    </location>
</feature>
<dbReference type="Pfam" id="PF00441">
    <property type="entry name" value="Acyl-CoA_dh_1"/>
    <property type="match status" value="1"/>
</dbReference>
<evidence type="ECO:0000256" key="2">
    <source>
        <dbReference type="ARBA" id="ARBA00009347"/>
    </source>
</evidence>
<dbReference type="GO" id="GO:0033539">
    <property type="term" value="P:fatty acid beta-oxidation using acyl-CoA dehydrogenase"/>
    <property type="evidence" value="ECO:0007669"/>
    <property type="project" value="TreeGrafter"/>
</dbReference>
<dbReference type="GeneID" id="37032187"/>
<dbReference type="GO" id="GO:0005737">
    <property type="term" value="C:cytoplasm"/>
    <property type="evidence" value="ECO:0007669"/>
    <property type="project" value="TreeGrafter"/>
</dbReference>
<dbReference type="Pfam" id="PF02770">
    <property type="entry name" value="Acyl-CoA_dh_M"/>
    <property type="match status" value="1"/>
</dbReference>
<dbReference type="InterPro" id="IPR009075">
    <property type="entry name" value="AcylCo_DH/oxidase_C"/>
</dbReference>
<dbReference type="SUPFAM" id="SSF56645">
    <property type="entry name" value="Acyl-CoA dehydrogenase NM domain-like"/>
    <property type="match status" value="1"/>
</dbReference>
<evidence type="ECO:0000259" key="8">
    <source>
        <dbReference type="Pfam" id="PF02770"/>
    </source>
</evidence>
<accession>A0A316VXW1</accession>
<dbReference type="InterPro" id="IPR006089">
    <property type="entry name" value="Acyl-CoA_DH_CS"/>
</dbReference>
<dbReference type="Gene3D" id="1.20.140.10">
    <property type="entry name" value="Butyryl-CoA Dehydrogenase, subunit A, domain 3"/>
    <property type="match status" value="1"/>
</dbReference>
<dbReference type="PANTHER" id="PTHR48083">
    <property type="entry name" value="MEDIUM-CHAIN SPECIFIC ACYL-COA DEHYDROGENASE, MITOCHONDRIAL-RELATED"/>
    <property type="match status" value="1"/>
</dbReference>
<keyword evidence="4 6" id="KW-0274">FAD</keyword>
<evidence type="ECO:0000313" key="10">
    <source>
        <dbReference type="EMBL" id="PWN42292.1"/>
    </source>
</evidence>
<evidence type="ECO:0000256" key="1">
    <source>
        <dbReference type="ARBA" id="ARBA00001974"/>
    </source>
</evidence>
<evidence type="ECO:0000259" key="7">
    <source>
        <dbReference type="Pfam" id="PF00441"/>
    </source>
</evidence>
<keyword evidence="3 6" id="KW-0285">Flavoprotein</keyword>